<accession>F0EGD3</accession>
<protein>
    <submittedName>
        <fullName evidence="1">Uncharacterized protein</fullName>
    </submittedName>
</protein>
<evidence type="ECO:0000313" key="2">
    <source>
        <dbReference type="Proteomes" id="UP000004835"/>
    </source>
</evidence>
<dbReference type="HOGENOM" id="CLU_3288932_0_0_9"/>
<evidence type="ECO:0000313" key="1">
    <source>
        <dbReference type="EMBL" id="EGC70853.1"/>
    </source>
</evidence>
<dbReference type="EMBL" id="AEWT01000002">
    <property type="protein sequence ID" value="EGC70853.1"/>
    <property type="molecule type" value="Genomic_DNA"/>
</dbReference>
<gene>
    <name evidence="1" type="ORF">HMPREF9087_0230</name>
</gene>
<organism evidence="1 2">
    <name type="scientific">Enterococcus casseliflavus ATCC 12755</name>
    <dbReference type="NCBI Taxonomy" id="888066"/>
    <lineage>
        <taxon>Bacteria</taxon>
        <taxon>Bacillati</taxon>
        <taxon>Bacillota</taxon>
        <taxon>Bacilli</taxon>
        <taxon>Lactobacillales</taxon>
        <taxon>Enterococcaceae</taxon>
        <taxon>Enterococcus</taxon>
    </lineage>
</organism>
<reference evidence="1 2" key="1">
    <citation type="submission" date="2011-01" db="EMBL/GenBank/DDBJ databases">
        <authorList>
            <person name="Muzny D."/>
            <person name="Qin X."/>
            <person name="Deng J."/>
            <person name="Jiang H."/>
            <person name="Liu Y."/>
            <person name="Qu J."/>
            <person name="Song X.-Z."/>
            <person name="Zhang L."/>
            <person name="Thornton R."/>
            <person name="Coyle M."/>
            <person name="Francisco L."/>
            <person name="Jackson L."/>
            <person name="Javaid M."/>
            <person name="Korchina V."/>
            <person name="Kovar C."/>
            <person name="Mata R."/>
            <person name="Mathew T."/>
            <person name="Ngo R."/>
            <person name="Nguyen L."/>
            <person name="Nguyen N."/>
            <person name="Okwuonu G."/>
            <person name="Ongeri F."/>
            <person name="Pham C."/>
            <person name="Simmons D."/>
            <person name="Wilczek-Boney K."/>
            <person name="Hale W."/>
            <person name="Jakkamsetti A."/>
            <person name="Pham P."/>
            <person name="Ruth R."/>
            <person name="San Lucas F."/>
            <person name="Warren J."/>
            <person name="Zhang J."/>
            <person name="Zhao Z."/>
            <person name="Zhou C."/>
            <person name="Zhu D."/>
            <person name="Lee S."/>
            <person name="Bess C."/>
            <person name="Blankenburg K."/>
            <person name="Forbes L."/>
            <person name="Fu Q."/>
            <person name="Gubbala S."/>
            <person name="Hirani K."/>
            <person name="Jayaseelan J.C."/>
            <person name="Lara F."/>
            <person name="Munidasa M."/>
            <person name="Palculict T."/>
            <person name="Patil S."/>
            <person name="Pu L.-L."/>
            <person name="Saada N."/>
            <person name="Tang L."/>
            <person name="Weissenberger G."/>
            <person name="Zhu Y."/>
            <person name="Hemphill L."/>
            <person name="Shang Y."/>
            <person name="Youmans B."/>
            <person name="Ayvaz T."/>
            <person name="Ross M."/>
            <person name="Santibanez J."/>
            <person name="Aqrawi P."/>
            <person name="Gross S."/>
            <person name="Joshi V."/>
            <person name="Fowler G."/>
            <person name="Nazareth L."/>
            <person name="Reid J."/>
            <person name="Worley K."/>
            <person name="Petrosino J."/>
            <person name="Highlander S."/>
            <person name="Gibbs R."/>
        </authorList>
    </citation>
    <scope>NUCLEOTIDE SEQUENCE [LARGE SCALE GENOMIC DNA]</scope>
    <source>
        <strain evidence="1 2">ATCC 12755</strain>
    </source>
</reference>
<name>F0EGD3_ENTCA</name>
<dbReference type="AlphaFoldDB" id="F0EGD3"/>
<dbReference type="Proteomes" id="UP000004835">
    <property type="component" value="Unassembled WGS sequence"/>
</dbReference>
<proteinExistence type="predicted"/>
<comment type="caution">
    <text evidence="1">The sequence shown here is derived from an EMBL/GenBank/DDBJ whole genome shotgun (WGS) entry which is preliminary data.</text>
</comment>
<sequence length="40" mass="5003">MILFLFYKYPHFLNIYIIHHPKSIFVKKNIFFFVILNIDD</sequence>